<evidence type="ECO:0000256" key="1">
    <source>
        <dbReference type="ARBA" id="ARBA00022723"/>
    </source>
</evidence>
<dbReference type="PROSITE" id="PS51845">
    <property type="entry name" value="PDEASE_I_2"/>
    <property type="match status" value="1"/>
</dbReference>
<sequence length="75" mass="8941">MQCLCRWLLSVRKNYRQVTYHNWRHAFNVGQMMFAVLTVSKLWRIFGELETLALLIACLCHDLDHRGTNNSFQIK</sequence>
<comment type="caution">
    <text evidence="6">The sequence shown here is derived from an EMBL/GenBank/DDBJ whole genome shotgun (WGS) entry which is preliminary data.</text>
</comment>
<evidence type="ECO:0000259" key="5">
    <source>
        <dbReference type="PROSITE" id="PS51845"/>
    </source>
</evidence>
<evidence type="ECO:0000256" key="4">
    <source>
        <dbReference type="PIRSR" id="PIRSR623088-3"/>
    </source>
</evidence>
<dbReference type="SUPFAM" id="SSF109604">
    <property type="entry name" value="HD-domain/PDEase-like"/>
    <property type="match status" value="1"/>
</dbReference>
<evidence type="ECO:0000313" key="7">
    <source>
        <dbReference type="Proteomes" id="UP000827092"/>
    </source>
</evidence>
<protein>
    <recommendedName>
        <fullName evidence="5">PDEase domain-containing protein</fullName>
    </recommendedName>
</protein>
<evidence type="ECO:0000256" key="2">
    <source>
        <dbReference type="ARBA" id="ARBA00022801"/>
    </source>
</evidence>
<feature type="binding site" evidence="4">
    <location>
        <position position="62"/>
    </location>
    <ligand>
        <name>Zn(2+)</name>
        <dbReference type="ChEBI" id="CHEBI:29105"/>
        <label>1</label>
    </ligand>
</feature>
<dbReference type="Proteomes" id="UP000827092">
    <property type="component" value="Unassembled WGS sequence"/>
</dbReference>
<proteinExistence type="predicted"/>
<dbReference type="Pfam" id="PF00233">
    <property type="entry name" value="PDEase_I"/>
    <property type="match status" value="1"/>
</dbReference>
<feature type="binding site" evidence="4">
    <location>
        <position position="62"/>
    </location>
    <ligand>
        <name>Zn(2+)</name>
        <dbReference type="ChEBI" id="CHEBI:29105"/>
        <label>2</label>
    </ligand>
</feature>
<feature type="domain" description="PDEase" evidence="5">
    <location>
        <begin position="1"/>
        <end position="75"/>
    </location>
</feature>
<gene>
    <name evidence="6" type="ORF">JTE90_010279</name>
</gene>
<dbReference type="PRINTS" id="PR00387">
    <property type="entry name" value="PDIESTERASE1"/>
</dbReference>
<dbReference type="InterPro" id="IPR023088">
    <property type="entry name" value="PDEase"/>
</dbReference>
<organism evidence="6 7">
    <name type="scientific">Oedothorax gibbosus</name>
    <dbReference type="NCBI Taxonomy" id="931172"/>
    <lineage>
        <taxon>Eukaryota</taxon>
        <taxon>Metazoa</taxon>
        <taxon>Ecdysozoa</taxon>
        <taxon>Arthropoda</taxon>
        <taxon>Chelicerata</taxon>
        <taxon>Arachnida</taxon>
        <taxon>Araneae</taxon>
        <taxon>Araneomorphae</taxon>
        <taxon>Entelegynae</taxon>
        <taxon>Araneoidea</taxon>
        <taxon>Linyphiidae</taxon>
        <taxon>Erigoninae</taxon>
        <taxon>Oedothorax</taxon>
    </lineage>
</organism>
<evidence type="ECO:0000256" key="3">
    <source>
        <dbReference type="PIRSR" id="PIRSR623088-1"/>
    </source>
</evidence>
<evidence type="ECO:0000313" key="6">
    <source>
        <dbReference type="EMBL" id="KAG8155669.1"/>
    </source>
</evidence>
<feature type="binding site" evidence="4">
    <location>
        <position position="61"/>
    </location>
    <ligand>
        <name>Zn(2+)</name>
        <dbReference type="ChEBI" id="CHEBI:29105"/>
        <label>1</label>
    </ligand>
</feature>
<dbReference type="GO" id="GO:0007165">
    <property type="term" value="P:signal transduction"/>
    <property type="evidence" value="ECO:0007669"/>
    <property type="project" value="InterPro"/>
</dbReference>
<dbReference type="InterPro" id="IPR023174">
    <property type="entry name" value="PDEase_CS"/>
</dbReference>
<dbReference type="AlphaFoldDB" id="A0AAV6TD68"/>
<feature type="binding site" evidence="4">
    <location>
        <position position="25"/>
    </location>
    <ligand>
        <name>Zn(2+)</name>
        <dbReference type="ChEBI" id="CHEBI:29105"/>
        <label>1</label>
    </ligand>
</feature>
<dbReference type="InterPro" id="IPR003607">
    <property type="entry name" value="HD/PDEase_dom"/>
</dbReference>
<keyword evidence="2" id="KW-0378">Hydrolase</keyword>
<keyword evidence="1 4" id="KW-0479">Metal-binding</keyword>
<dbReference type="GO" id="GO:0046872">
    <property type="term" value="F:metal ion binding"/>
    <property type="evidence" value="ECO:0007669"/>
    <property type="project" value="UniProtKB-KW"/>
</dbReference>
<dbReference type="EMBL" id="JAFNEN010007375">
    <property type="protein sequence ID" value="KAG8155669.1"/>
    <property type="molecule type" value="Genomic_DNA"/>
</dbReference>
<keyword evidence="7" id="KW-1185">Reference proteome</keyword>
<accession>A0AAV6TD68</accession>
<feature type="active site" description="Proton donor" evidence="3">
    <location>
        <position position="21"/>
    </location>
</feature>
<dbReference type="PANTHER" id="PTHR11347">
    <property type="entry name" value="CYCLIC NUCLEOTIDE PHOSPHODIESTERASE"/>
    <property type="match status" value="1"/>
</dbReference>
<dbReference type="InterPro" id="IPR036971">
    <property type="entry name" value="PDEase_catalytic_dom_sf"/>
</dbReference>
<reference evidence="6 7" key="1">
    <citation type="journal article" date="2022" name="Nat. Ecol. Evol.">
        <title>A masculinizing supergene underlies an exaggerated male reproductive morph in a spider.</title>
        <authorList>
            <person name="Hendrickx F."/>
            <person name="De Corte Z."/>
            <person name="Sonet G."/>
            <person name="Van Belleghem S.M."/>
            <person name="Kostlbacher S."/>
            <person name="Vangestel C."/>
        </authorList>
    </citation>
    <scope>NUCLEOTIDE SEQUENCE [LARGE SCALE GENOMIC DNA]</scope>
    <source>
        <strain evidence="6">W744_W776</strain>
    </source>
</reference>
<dbReference type="CDD" id="cd00077">
    <property type="entry name" value="HDc"/>
    <property type="match status" value="1"/>
</dbReference>
<dbReference type="GO" id="GO:0004114">
    <property type="term" value="F:3',5'-cyclic-nucleotide phosphodiesterase activity"/>
    <property type="evidence" value="ECO:0007669"/>
    <property type="project" value="InterPro"/>
</dbReference>
<name>A0AAV6TD68_9ARAC</name>
<dbReference type="PROSITE" id="PS00126">
    <property type="entry name" value="PDEASE_I_1"/>
    <property type="match status" value="1"/>
</dbReference>
<dbReference type="InterPro" id="IPR002073">
    <property type="entry name" value="PDEase_catalytic_dom"/>
</dbReference>
<dbReference type="Gene3D" id="1.10.1300.10">
    <property type="entry name" value="3'5'-cyclic nucleotide phosphodiesterase, catalytic domain"/>
    <property type="match status" value="1"/>
</dbReference>